<dbReference type="GO" id="GO:1990904">
    <property type="term" value="C:ribonucleoprotein complex"/>
    <property type="evidence" value="ECO:0007669"/>
    <property type="project" value="UniProtKB-KW"/>
</dbReference>
<dbReference type="InterPro" id="IPR011332">
    <property type="entry name" value="Ribosomal_zn-bd"/>
</dbReference>
<evidence type="ECO:0000256" key="5">
    <source>
        <dbReference type="SAM" id="MobiDB-lite"/>
    </source>
</evidence>
<dbReference type="Pfam" id="PF01780">
    <property type="entry name" value="Ribosomal_L37ae"/>
    <property type="match status" value="1"/>
</dbReference>
<evidence type="ECO:0000313" key="6">
    <source>
        <dbReference type="EMBL" id="HIH33547.1"/>
    </source>
</evidence>
<dbReference type="NCBIfam" id="TIGR00280">
    <property type="entry name" value="eL43_euk_arch"/>
    <property type="match status" value="1"/>
</dbReference>
<dbReference type="GO" id="GO:0070180">
    <property type="term" value="F:large ribosomal subunit rRNA binding"/>
    <property type="evidence" value="ECO:0007669"/>
    <property type="project" value="UniProtKB-UniRule"/>
</dbReference>
<evidence type="ECO:0000256" key="3">
    <source>
        <dbReference type="ARBA" id="ARBA00023274"/>
    </source>
</evidence>
<evidence type="ECO:0000256" key="4">
    <source>
        <dbReference type="HAMAP-Rule" id="MF_00327"/>
    </source>
</evidence>
<evidence type="ECO:0000256" key="1">
    <source>
        <dbReference type="ARBA" id="ARBA00022884"/>
    </source>
</evidence>
<comment type="function">
    <text evidence="4">Binds to the 23S rRNA.</text>
</comment>
<name>A0A7J4KYY3_9ARCH</name>
<dbReference type="EMBL" id="DUFJ01000107">
    <property type="protein sequence ID" value="HIH33547.1"/>
    <property type="molecule type" value="Genomic_DNA"/>
</dbReference>
<feature type="region of interest" description="Disordered" evidence="5">
    <location>
        <begin position="101"/>
        <end position="134"/>
    </location>
</feature>
<feature type="zinc finger region" description="C4-type" evidence="4">
    <location>
        <begin position="37"/>
        <end position="58"/>
    </location>
</feature>
<accession>A0A7J4KYY3</accession>
<keyword evidence="3 4" id="KW-0687">Ribonucleoprotein</keyword>
<dbReference type="Gene3D" id="2.20.25.30">
    <property type="match status" value="1"/>
</dbReference>
<sequence length="134" mass="14970">MSTKKLKSTARFGARYGTKIKTRVLEIEKKQKQPFNCPKCGFPKVKRKSRGIFRCRKCGAVFAGGAYVPETLTGSIIKKMVSQKTFVPALKELIEATEKTKHGLEEIPAKARQEKTAEKRQKHDSGSKGKESVV</sequence>
<comment type="caution">
    <text evidence="6">The sequence shown here is derived from an EMBL/GenBank/DDBJ whole genome shotgun (WGS) entry which is preliminary data.</text>
</comment>
<keyword evidence="4" id="KW-0699">rRNA-binding</keyword>
<dbReference type="GO" id="GO:0008270">
    <property type="term" value="F:zinc ion binding"/>
    <property type="evidence" value="ECO:0007669"/>
    <property type="project" value="UniProtKB-UniRule"/>
</dbReference>
<keyword evidence="1 4" id="KW-0694">RNA-binding</keyword>
<dbReference type="InterPro" id="IPR011331">
    <property type="entry name" value="Ribosomal_eL37/eL43"/>
</dbReference>
<proteinExistence type="inferred from homology"/>
<dbReference type="GO" id="GO:0006412">
    <property type="term" value="P:translation"/>
    <property type="evidence" value="ECO:0007669"/>
    <property type="project" value="UniProtKB-UniRule"/>
</dbReference>
<dbReference type="PANTHER" id="PTHR48129:SF1">
    <property type="entry name" value="LARGE RIBOSOMAL SUBUNIT PROTEIN EL43"/>
    <property type="match status" value="1"/>
</dbReference>
<comment type="cofactor">
    <cofactor evidence="4">
        <name>Zn(2+)</name>
        <dbReference type="ChEBI" id="CHEBI:29105"/>
    </cofactor>
    <text evidence="4">Binds 1 zinc ion per subunit.</text>
</comment>
<feature type="binding site" evidence="4">
    <location>
        <position position="58"/>
    </location>
    <ligand>
        <name>Zn(2+)</name>
        <dbReference type="ChEBI" id="CHEBI:29105"/>
    </ligand>
</feature>
<dbReference type="GO" id="GO:0003735">
    <property type="term" value="F:structural constituent of ribosome"/>
    <property type="evidence" value="ECO:0007669"/>
    <property type="project" value="InterPro"/>
</dbReference>
<keyword evidence="4" id="KW-0862">Zinc</keyword>
<evidence type="ECO:0000256" key="2">
    <source>
        <dbReference type="ARBA" id="ARBA00022980"/>
    </source>
</evidence>
<keyword evidence="4" id="KW-0863">Zinc-finger</keyword>
<dbReference type="NCBIfam" id="NF003058">
    <property type="entry name" value="PRK03976.1"/>
    <property type="match status" value="1"/>
</dbReference>
<dbReference type="Proteomes" id="UP000527315">
    <property type="component" value="Unassembled WGS sequence"/>
</dbReference>
<feature type="binding site" evidence="4">
    <location>
        <position position="37"/>
    </location>
    <ligand>
        <name>Zn(2+)</name>
        <dbReference type="ChEBI" id="CHEBI:29105"/>
    </ligand>
</feature>
<comment type="subunit">
    <text evidence="4">Part of the 50S ribosomal subunit.</text>
</comment>
<protein>
    <recommendedName>
        <fullName evidence="4">Large ribosomal subunit protein eL43</fullName>
    </recommendedName>
</protein>
<evidence type="ECO:0000313" key="7">
    <source>
        <dbReference type="Proteomes" id="UP000527315"/>
    </source>
</evidence>
<feature type="binding site" evidence="4">
    <location>
        <position position="55"/>
    </location>
    <ligand>
        <name>Zn(2+)</name>
        <dbReference type="ChEBI" id="CHEBI:29105"/>
    </ligand>
</feature>
<comment type="similarity">
    <text evidence="4">Belongs to the eukaryotic ribosomal protein eL43 family. Putative zinc-binding subfamily.</text>
</comment>
<keyword evidence="4" id="KW-0479">Metal-binding</keyword>
<dbReference type="InterPro" id="IPR002674">
    <property type="entry name" value="Ribosomal_eL43"/>
</dbReference>
<dbReference type="HAMAP" id="MF_00327">
    <property type="entry name" value="Ribosomal_eL43"/>
    <property type="match status" value="1"/>
</dbReference>
<gene>
    <name evidence="4" type="primary">rpl37ae</name>
    <name evidence="6" type="ORF">HA227_04845</name>
</gene>
<dbReference type="SUPFAM" id="SSF57829">
    <property type="entry name" value="Zn-binding ribosomal proteins"/>
    <property type="match status" value="1"/>
</dbReference>
<reference evidence="7" key="1">
    <citation type="journal article" date="2020" name="bioRxiv">
        <title>A rank-normalized archaeal taxonomy based on genome phylogeny resolves widespread incomplete and uneven classifications.</title>
        <authorList>
            <person name="Rinke C."/>
            <person name="Chuvochina M."/>
            <person name="Mussig A.J."/>
            <person name="Chaumeil P.-A."/>
            <person name="Waite D.W."/>
            <person name="Whitman W.B."/>
            <person name="Parks D.H."/>
            <person name="Hugenholtz P."/>
        </authorList>
    </citation>
    <scope>NUCLEOTIDE SEQUENCE [LARGE SCALE GENOMIC DNA]</scope>
</reference>
<dbReference type="InterPro" id="IPR050522">
    <property type="entry name" value="Ribosomal_protein_eL43"/>
</dbReference>
<dbReference type="PANTHER" id="PTHR48129">
    <property type="entry name" value="60S RIBOSOMAL PROTEIN L37A"/>
    <property type="match status" value="1"/>
</dbReference>
<keyword evidence="2 4" id="KW-0689">Ribosomal protein</keyword>
<organism evidence="6 7">
    <name type="scientific">Candidatus Iainarchaeum sp</name>
    <dbReference type="NCBI Taxonomy" id="3101447"/>
    <lineage>
        <taxon>Archaea</taxon>
        <taxon>Candidatus Iainarchaeota</taxon>
        <taxon>Candidatus Iainarchaeia</taxon>
        <taxon>Candidatus Iainarchaeales</taxon>
        <taxon>Candidatus Iainarchaeaceae</taxon>
        <taxon>Candidatus Iainarchaeum</taxon>
    </lineage>
</organism>
<dbReference type="AlphaFoldDB" id="A0A7J4KYY3"/>
<dbReference type="GO" id="GO:0005840">
    <property type="term" value="C:ribosome"/>
    <property type="evidence" value="ECO:0007669"/>
    <property type="project" value="UniProtKB-KW"/>
</dbReference>
<feature type="binding site" evidence="4">
    <location>
        <position position="40"/>
    </location>
    <ligand>
        <name>Zn(2+)</name>
        <dbReference type="ChEBI" id="CHEBI:29105"/>
    </ligand>
</feature>